<evidence type="ECO:0000256" key="1">
    <source>
        <dbReference type="SAM" id="MobiDB-lite"/>
    </source>
</evidence>
<sequence>MNETHHEPTQPEAQPDAATRQEAEPIPSPRIYVASLADYNNGVLHGAWINAAREPDDIQADIVAMLAKSREPNAEEWAIHDYDQFGRWRVNEYDSIEQVSRVAKGIAQHGYAFAAWADVFDGEPASFDTDAFQEAFLGRYDSVQDYVEQMADDLGYEDELARLPEHLRRYVRIAYGTMARDMLASGGIAVVDHPGDDGVWIFRADR</sequence>
<dbReference type="AlphaFoldDB" id="A0A255DGB3"/>
<proteinExistence type="predicted"/>
<dbReference type="RefSeq" id="WP_094481853.1">
    <property type="nucleotide sequence ID" value="NZ_NOZR01000015.1"/>
</dbReference>
<accession>A0A255DGB3</accession>
<dbReference type="InterPro" id="IPR009899">
    <property type="entry name" value="ArdA"/>
</dbReference>
<evidence type="ECO:0000313" key="3">
    <source>
        <dbReference type="Proteomes" id="UP000216063"/>
    </source>
</evidence>
<dbReference type="EMBL" id="NOZR01000015">
    <property type="protein sequence ID" value="OYN77681.1"/>
    <property type="molecule type" value="Genomic_DNA"/>
</dbReference>
<dbReference type="Gene3D" id="3.10.20.480">
    <property type="entry name" value="Antirestriction protein ArdA, domain 1"/>
    <property type="match status" value="1"/>
</dbReference>
<evidence type="ECO:0000313" key="2">
    <source>
        <dbReference type="EMBL" id="OYN77681.1"/>
    </source>
</evidence>
<keyword evidence="3" id="KW-1185">Reference proteome</keyword>
<dbReference type="Proteomes" id="UP000216063">
    <property type="component" value="Unassembled WGS sequence"/>
</dbReference>
<dbReference type="Pfam" id="PF07275">
    <property type="entry name" value="ArdA"/>
    <property type="match status" value="1"/>
</dbReference>
<comment type="caution">
    <text evidence="2">The sequence shown here is derived from an EMBL/GenBank/DDBJ whole genome shotgun (WGS) entry which is preliminary data.</text>
</comment>
<gene>
    <name evidence="2" type="ORF">CG716_17460</name>
</gene>
<dbReference type="OrthoDB" id="944647at2"/>
<protein>
    <submittedName>
        <fullName evidence="2">Antirestriction protein</fullName>
    </submittedName>
</protein>
<reference evidence="2 3" key="1">
    <citation type="submission" date="2017-07" db="EMBL/GenBank/DDBJ databases">
        <title>The new phylogeny of genus Mycobacterium.</title>
        <authorList>
            <person name="Tortoli E."/>
            <person name="Trovato A."/>
            <person name="Cirillo D.M."/>
        </authorList>
    </citation>
    <scope>NUCLEOTIDE SEQUENCE [LARGE SCALE GENOMIC DNA]</scope>
    <source>
        <strain evidence="2 3">ATCC 33027</strain>
    </source>
</reference>
<dbReference type="InterPro" id="IPR041895">
    <property type="entry name" value="ArdA_dom1"/>
</dbReference>
<organism evidence="2 3">
    <name type="scientific">Mycolicibacterium sphagni</name>
    <dbReference type="NCBI Taxonomy" id="1786"/>
    <lineage>
        <taxon>Bacteria</taxon>
        <taxon>Bacillati</taxon>
        <taxon>Actinomycetota</taxon>
        <taxon>Actinomycetes</taxon>
        <taxon>Mycobacteriales</taxon>
        <taxon>Mycobacteriaceae</taxon>
        <taxon>Mycolicibacterium</taxon>
    </lineage>
</organism>
<feature type="region of interest" description="Disordered" evidence="1">
    <location>
        <begin position="1"/>
        <end position="23"/>
    </location>
</feature>
<name>A0A255DGB3_9MYCO</name>